<dbReference type="InterPro" id="IPR052839">
    <property type="entry name" value="Mito_gene_expr_regulator"/>
</dbReference>
<evidence type="ECO:0000256" key="1">
    <source>
        <dbReference type="ARBA" id="ARBA00022723"/>
    </source>
</evidence>
<dbReference type="HOGENOM" id="CLU_857940_0_0_1"/>
<reference evidence="7 8" key="1">
    <citation type="submission" date="2013-03" db="EMBL/GenBank/DDBJ databases">
        <title>The Genome Sequence of Phialophora europaea CBS 101466.</title>
        <authorList>
            <consortium name="The Broad Institute Genomics Platform"/>
            <person name="Cuomo C."/>
            <person name="de Hoog S."/>
            <person name="Gorbushina A."/>
            <person name="Walker B."/>
            <person name="Young S.K."/>
            <person name="Zeng Q."/>
            <person name="Gargeya S."/>
            <person name="Fitzgerald M."/>
            <person name="Haas B."/>
            <person name="Abouelleil A."/>
            <person name="Allen A.W."/>
            <person name="Alvarado L."/>
            <person name="Arachchi H.M."/>
            <person name="Berlin A.M."/>
            <person name="Chapman S.B."/>
            <person name="Gainer-Dewar J."/>
            <person name="Goldberg J."/>
            <person name="Griggs A."/>
            <person name="Gujja S."/>
            <person name="Hansen M."/>
            <person name="Howarth C."/>
            <person name="Imamovic A."/>
            <person name="Ireland A."/>
            <person name="Larimer J."/>
            <person name="McCowan C."/>
            <person name="Murphy C."/>
            <person name="Pearson M."/>
            <person name="Poon T.W."/>
            <person name="Priest M."/>
            <person name="Roberts A."/>
            <person name="Saif S."/>
            <person name="Shea T."/>
            <person name="Sisk P."/>
            <person name="Sykes S."/>
            <person name="Wortman J."/>
            <person name="Nusbaum C."/>
            <person name="Birren B."/>
        </authorList>
    </citation>
    <scope>NUCLEOTIDE SEQUENCE [LARGE SCALE GENOMIC DNA]</scope>
    <source>
        <strain evidence="7 8">CBS 101466</strain>
    </source>
</reference>
<feature type="domain" description="MYND-type" evidence="6">
    <location>
        <begin position="197"/>
        <end position="239"/>
    </location>
</feature>
<dbReference type="PROSITE" id="PS01360">
    <property type="entry name" value="ZF_MYND_1"/>
    <property type="match status" value="1"/>
</dbReference>
<gene>
    <name evidence="7" type="ORF">HMPREF1541_08582</name>
</gene>
<keyword evidence="3" id="KW-0862">Zinc</keyword>
<evidence type="ECO:0000256" key="5">
    <source>
        <dbReference type="SAM" id="MobiDB-lite"/>
    </source>
</evidence>
<accession>W2RIY7</accession>
<dbReference type="GO" id="GO:0008270">
    <property type="term" value="F:zinc ion binding"/>
    <property type="evidence" value="ECO:0007669"/>
    <property type="project" value="UniProtKB-KW"/>
</dbReference>
<dbReference type="AlphaFoldDB" id="W2RIY7"/>
<dbReference type="Pfam" id="PF01753">
    <property type="entry name" value="zf-MYND"/>
    <property type="match status" value="1"/>
</dbReference>
<dbReference type="eggNOG" id="ENOG502RZI8">
    <property type="taxonomic scope" value="Eukaryota"/>
</dbReference>
<evidence type="ECO:0000256" key="2">
    <source>
        <dbReference type="ARBA" id="ARBA00022771"/>
    </source>
</evidence>
<evidence type="ECO:0000256" key="3">
    <source>
        <dbReference type="ARBA" id="ARBA00022833"/>
    </source>
</evidence>
<dbReference type="PROSITE" id="PS50865">
    <property type="entry name" value="ZF_MYND_2"/>
    <property type="match status" value="1"/>
</dbReference>
<sequence length="324" mass="35599">MDLIAGTLSDDLKINVNFIDDPDHYDCEHSTQSKSTADTRRHLNEGHFTRVFNKYKATQHVDLLLTGPHACVILSAKAMNVGANISSAQREYLRSIYKKCGLHKEGIEQMGKALDEYINGTPYELKEPDRTDHNIQMAFDEARSKNGSGFTMMNYHGPRYYEEGVPTHDWTHAMVKGIRRKKGEPAYFPGAPVLRECRNCDKFPEQVDGGLKACGKCKKVMYCGRDCQKSDWANHKKFCKAFAKMPAPPAVESLQSSPMCIPGYDPLAKRSGPNGGPTPDGATVYTASAQSNAHTTQSNAHTTQQSGNAQDTAGTGSASPCSTQ</sequence>
<dbReference type="PANTHER" id="PTHR46920">
    <property type="match status" value="1"/>
</dbReference>
<dbReference type="SUPFAM" id="SSF144232">
    <property type="entry name" value="HIT/MYND zinc finger-like"/>
    <property type="match status" value="1"/>
</dbReference>
<dbReference type="VEuPathDB" id="FungiDB:HMPREF1541_08582"/>
<evidence type="ECO:0000313" key="8">
    <source>
        <dbReference type="Proteomes" id="UP000030752"/>
    </source>
</evidence>
<dbReference type="RefSeq" id="XP_008721123.1">
    <property type="nucleotide sequence ID" value="XM_008722901.1"/>
</dbReference>
<dbReference type="InterPro" id="IPR002893">
    <property type="entry name" value="Znf_MYND"/>
</dbReference>
<feature type="compositionally biased region" description="Polar residues" evidence="5">
    <location>
        <begin position="285"/>
        <end position="324"/>
    </location>
</feature>
<feature type="region of interest" description="Disordered" evidence="5">
    <location>
        <begin position="265"/>
        <end position="324"/>
    </location>
</feature>
<dbReference type="GeneID" id="19975921"/>
<proteinExistence type="predicted"/>
<protein>
    <recommendedName>
        <fullName evidence="6">MYND-type domain-containing protein</fullName>
    </recommendedName>
</protein>
<evidence type="ECO:0000259" key="6">
    <source>
        <dbReference type="PROSITE" id="PS50865"/>
    </source>
</evidence>
<keyword evidence="8" id="KW-1185">Reference proteome</keyword>
<keyword evidence="1" id="KW-0479">Metal-binding</keyword>
<dbReference type="InParanoid" id="W2RIY7"/>
<dbReference type="Proteomes" id="UP000030752">
    <property type="component" value="Unassembled WGS sequence"/>
</dbReference>
<dbReference type="Gene3D" id="6.10.140.2220">
    <property type="match status" value="1"/>
</dbReference>
<evidence type="ECO:0000313" key="7">
    <source>
        <dbReference type="EMBL" id="ETN36305.1"/>
    </source>
</evidence>
<dbReference type="STRING" id="1220924.W2RIY7"/>
<dbReference type="PANTHER" id="PTHR46920:SF1">
    <property type="entry name" value="PROTEIN MSS51 HOMOLOG, MITOCHONDRIAL-RELATED"/>
    <property type="match status" value="1"/>
</dbReference>
<organism evidence="7 8">
    <name type="scientific">Cyphellophora europaea (strain CBS 101466)</name>
    <name type="common">Phialophora europaea</name>
    <dbReference type="NCBI Taxonomy" id="1220924"/>
    <lineage>
        <taxon>Eukaryota</taxon>
        <taxon>Fungi</taxon>
        <taxon>Dikarya</taxon>
        <taxon>Ascomycota</taxon>
        <taxon>Pezizomycotina</taxon>
        <taxon>Eurotiomycetes</taxon>
        <taxon>Chaetothyriomycetidae</taxon>
        <taxon>Chaetothyriales</taxon>
        <taxon>Cyphellophoraceae</taxon>
        <taxon>Cyphellophora</taxon>
    </lineage>
</organism>
<dbReference type="EMBL" id="KB822725">
    <property type="protein sequence ID" value="ETN36305.1"/>
    <property type="molecule type" value="Genomic_DNA"/>
</dbReference>
<evidence type="ECO:0000256" key="4">
    <source>
        <dbReference type="PROSITE-ProRule" id="PRU00134"/>
    </source>
</evidence>
<dbReference type="OrthoDB" id="432970at2759"/>
<name>W2RIY7_CYPE1</name>
<keyword evidence="2 4" id="KW-0863">Zinc-finger</keyword>